<evidence type="ECO:0000259" key="3">
    <source>
        <dbReference type="Pfam" id="PF01212"/>
    </source>
</evidence>
<accession>A0A0K8WKR4</accession>
<dbReference type="InterPro" id="IPR001597">
    <property type="entry name" value="ArAA_b-elim_lyase/Thr_aldolase"/>
</dbReference>
<dbReference type="SUPFAM" id="SSF53383">
    <property type="entry name" value="PLP-dependent transferases"/>
    <property type="match status" value="1"/>
</dbReference>
<feature type="domain" description="Aromatic amino acid beta-eliminating lyase/threonine aldolase" evidence="3">
    <location>
        <begin position="39"/>
        <end position="85"/>
    </location>
</feature>
<keyword evidence="2" id="KW-0663">Pyridoxal phosphate</keyword>
<evidence type="ECO:0000256" key="1">
    <source>
        <dbReference type="ARBA" id="ARBA00001933"/>
    </source>
</evidence>
<dbReference type="Pfam" id="PF01212">
    <property type="entry name" value="Beta_elim_lyase"/>
    <property type="match status" value="1"/>
</dbReference>
<dbReference type="GO" id="GO:0006545">
    <property type="term" value="P:glycine biosynthetic process"/>
    <property type="evidence" value="ECO:0007669"/>
    <property type="project" value="TreeGrafter"/>
</dbReference>
<comment type="cofactor">
    <cofactor evidence="1">
        <name>pyridoxal 5'-phosphate</name>
        <dbReference type="ChEBI" id="CHEBI:597326"/>
    </cofactor>
</comment>
<reference evidence="4" key="1">
    <citation type="submission" date="2015-06" db="EMBL/GenBank/DDBJ databases">
        <authorList>
            <person name="Hoefler B.C."/>
            <person name="Straight P.D."/>
        </authorList>
    </citation>
    <scope>NUCLEOTIDE SEQUENCE</scope>
</reference>
<dbReference type="AlphaFoldDB" id="A0A0K8WKR4"/>
<dbReference type="InterPro" id="IPR015424">
    <property type="entry name" value="PyrdxlP-dep_Trfase"/>
</dbReference>
<gene>
    <name evidence="4" type="primary">ltaA_0</name>
    <name evidence="4" type="ORF">c6_g2_i1</name>
</gene>
<evidence type="ECO:0000313" key="4">
    <source>
        <dbReference type="EMBL" id="JAI51728.1"/>
    </source>
</evidence>
<evidence type="ECO:0000256" key="2">
    <source>
        <dbReference type="ARBA" id="ARBA00022898"/>
    </source>
</evidence>
<dbReference type="PANTHER" id="PTHR48097:SF9">
    <property type="entry name" value="L-THREONINE ALDOLASE"/>
    <property type="match status" value="1"/>
</dbReference>
<dbReference type="GO" id="GO:0008732">
    <property type="term" value="F:L-allo-threonine aldolase activity"/>
    <property type="evidence" value="ECO:0007669"/>
    <property type="project" value="TreeGrafter"/>
</dbReference>
<dbReference type="PANTHER" id="PTHR48097">
    <property type="entry name" value="L-THREONINE ALDOLASE-RELATED"/>
    <property type="match status" value="1"/>
</dbReference>
<protein>
    <submittedName>
        <fullName evidence="4">L-allo-threonine aldolase</fullName>
    </submittedName>
</protein>
<dbReference type="GO" id="GO:0006567">
    <property type="term" value="P:L-threonine catabolic process"/>
    <property type="evidence" value="ECO:0007669"/>
    <property type="project" value="TreeGrafter"/>
</dbReference>
<proteinExistence type="predicted"/>
<organism evidence="4">
    <name type="scientific">Bactrocera latifrons</name>
    <name type="common">Malaysian fruit fly</name>
    <name type="synonym">Chaetodacus latifrons</name>
    <dbReference type="NCBI Taxonomy" id="174628"/>
    <lineage>
        <taxon>Eukaryota</taxon>
        <taxon>Metazoa</taxon>
        <taxon>Ecdysozoa</taxon>
        <taxon>Arthropoda</taxon>
        <taxon>Hexapoda</taxon>
        <taxon>Insecta</taxon>
        <taxon>Pterygota</taxon>
        <taxon>Neoptera</taxon>
        <taxon>Endopterygota</taxon>
        <taxon>Diptera</taxon>
        <taxon>Brachycera</taxon>
        <taxon>Muscomorpha</taxon>
        <taxon>Tephritoidea</taxon>
        <taxon>Tephritidae</taxon>
        <taxon>Bactrocera</taxon>
        <taxon>Bactrocera</taxon>
    </lineage>
</organism>
<dbReference type="EMBL" id="GDHF01000586">
    <property type="protein sequence ID" value="JAI51728.1"/>
    <property type="molecule type" value="Transcribed_RNA"/>
</dbReference>
<dbReference type="GO" id="GO:0005829">
    <property type="term" value="C:cytosol"/>
    <property type="evidence" value="ECO:0007669"/>
    <property type="project" value="TreeGrafter"/>
</dbReference>
<name>A0A0K8WKR4_BACLA</name>
<sequence length="112" mass="12626">MSQTNWQTHALQLLLSNRILNLRTCDFFLLPLTFRLSRRGRRLRKALGGGMRQAGILAAAGIVALDTIVPRLREDQQKTRRIAEGNFYCSLITIHQYGNLRQVAADEATNGC</sequence>